<dbReference type="GO" id="GO:0004672">
    <property type="term" value="F:protein kinase activity"/>
    <property type="evidence" value="ECO:0007669"/>
    <property type="project" value="InterPro"/>
</dbReference>
<dbReference type="InterPro" id="IPR000719">
    <property type="entry name" value="Prot_kinase_dom"/>
</dbReference>
<sequence>MMVAYGEEVKEGWELRFDLIDIGIYERFMSVSSPNHLHRTCDRTSNRGLGRISLDWGSRLKIAIDLDGCVSDAGLAPLKNYIPSKHRGLGYRAPEMIETRKATQKSDVYSFIILLLEMLTGRSPIQISGHGNDEIVDLPRWVSSVVREEWTAEVFDVEPIKY</sequence>
<proteinExistence type="predicted"/>
<organism evidence="2 3">
    <name type="scientific">Heracleum sosnowskyi</name>
    <dbReference type="NCBI Taxonomy" id="360622"/>
    <lineage>
        <taxon>Eukaryota</taxon>
        <taxon>Viridiplantae</taxon>
        <taxon>Streptophyta</taxon>
        <taxon>Embryophyta</taxon>
        <taxon>Tracheophyta</taxon>
        <taxon>Spermatophyta</taxon>
        <taxon>Magnoliopsida</taxon>
        <taxon>eudicotyledons</taxon>
        <taxon>Gunneridae</taxon>
        <taxon>Pentapetalae</taxon>
        <taxon>asterids</taxon>
        <taxon>campanulids</taxon>
        <taxon>Apiales</taxon>
        <taxon>Apiaceae</taxon>
        <taxon>Apioideae</taxon>
        <taxon>apioid superclade</taxon>
        <taxon>Tordylieae</taxon>
        <taxon>Tordyliinae</taxon>
        <taxon>Heracleum</taxon>
    </lineage>
</organism>
<keyword evidence="3" id="KW-1185">Reference proteome</keyword>
<gene>
    <name evidence="2" type="ORF">POM88_015959</name>
</gene>
<dbReference type="PANTHER" id="PTHR48010:SF55">
    <property type="entry name" value="OS01G0607900 PROTEIN"/>
    <property type="match status" value="1"/>
</dbReference>
<name>A0AAD8MWC1_9APIA</name>
<reference evidence="2" key="1">
    <citation type="submission" date="2023-02" db="EMBL/GenBank/DDBJ databases">
        <title>Genome of toxic invasive species Heracleum sosnowskyi carries increased number of genes despite the absence of recent whole-genome duplications.</title>
        <authorList>
            <person name="Schelkunov M."/>
            <person name="Shtratnikova V."/>
            <person name="Makarenko M."/>
            <person name="Klepikova A."/>
            <person name="Omelchenko D."/>
            <person name="Novikova G."/>
            <person name="Obukhova E."/>
            <person name="Bogdanov V."/>
            <person name="Penin A."/>
            <person name="Logacheva M."/>
        </authorList>
    </citation>
    <scope>NUCLEOTIDE SEQUENCE</scope>
    <source>
        <strain evidence="2">Hsosn_3</strain>
        <tissue evidence="2">Leaf</tissue>
    </source>
</reference>
<dbReference type="Gene3D" id="1.10.510.10">
    <property type="entry name" value="Transferase(Phosphotransferase) domain 1"/>
    <property type="match status" value="1"/>
</dbReference>
<dbReference type="SUPFAM" id="SSF56112">
    <property type="entry name" value="Protein kinase-like (PK-like)"/>
    <property type="match status" value="1"/>
</dbReference>
<dbReference type="InterPro" id="IPR001245">
    <property type="entry name" value="Ser-Thr/Tyr_kinase_cat_dom"/>
</dbReference>
<dbReference type="Proteomes" id="UP001237642">
    <property type="component" value="Unassembled WGS sequence"/>
</dbReference>
<dbReference type="Pfam" id="PF07714">
    <property type="entry name" value="PK_Tyr_Ser-Thr"/>
    <property type="match status" value="1"/>
</dbReference>
<dbReference type="PROSITE" id="PS50011">
    <property type="entry name" value="PROTEIN_KINASE_DOM"/>
    <property type="match status" value="1"/>
</dbReference>
<comment type="caution">
    <text evidence="2">The sequence shown here is derived from an EMBL/GenBank/DDBJ whole genome shotgun (WGS) entry which is preliminary data.</text>
</comment>
<reference evidence="2" key="2">
    <citation type="submission" date="2023-05" db="EMBL/GenBank/DDBJ databases">
        <authorList>
            <person name="Schelkunov M.I."/>
        </authorList>
    </citation>
    <scope>NUCLEOTIDE SEQUENCE</scope>
    <source>
        <strain evidence="2">Hsosn_3</strain>
        <tissue evidence="2">Leaf</tissue>
    </source>
</reference>
<dbReference type="InterPro" id="IPR050994">
    <property type="entry name" value="At_inactive_RLKs"/>
</dbReference>
<dbReference type="GO" id="GO:0005524">
    <property type="term" value="F:ATP binding"/>
    <property type="evidence" value="ECO:0007669"/>
    <property type="project" value="InterPro"/>
</dbReference>
<evidence type="ECO:0000259" key="1">
    <source>
        <dbReference type="PROSITE" id="PS50011"/>
    </source>
</evidence>
<dbReference type="EMBL" id="JAUIZM010000004">
    <property type="protein sequence ID" value="KAK1387781.1"/>
    <property type="molecule type" value="Genomic_DNA"/>
</dbReference>
<feature type="domain" description="Protein kinase" evidence="1">
    <location>
        <begin position="1"/>
        <end position="162"/>
    </location>
</feature>
<dbReference type="InterPro" id="IPR011009">
    <property type="entry name" value="Kinase-like_dom_sf"/>
</dbReference>
<dbReference type="AlphaFoldDB" id="A0AAD8MWC1"/>
<evidence type="ECO:0000313" key="3">
    <source>
        <dbReference type="Proteomes" id="UP001237642"/>
    </source>
</evidence>
<dbReference type="PANTHER" id="PTHR48010">
    <property type="entry name" value="OS05G0588300 PROTEIN"/>
    <property type="match status" value="1"/>
</dbReference>
<protein>
    <recommendedName>
        <fullName evidence="1">Protein kinase domain-containing protein</fullName>
    </recommendedName>
</protein>
<accession>A0AAD8MWC1</accession>
<evidence type="ECO:0000313" key="2">
    <source>
        <dbReference type="EMBL" id="KAK1387781.1"/>
    </source>
</evidence>